<dbReference type="EMBL" id="CM056813">
    <property type="protein sequence ID" value="KAJ8641876.1"/>
    <property type="molecule type" value="Genomic_DNA"/>
</dbReference>
<accession>A0ACC2M7U0</accession>
<name>A0ACC2M7U0_PERAE</name>
<reference evidence="1 2" key="1">
    <citation type="journal article" date="2022" name="Hortic Res">
        <title>A haplotype resolved chromosomal level avocado genome allows analysis of novel avocado genes.</title>
        <authorList>
            <person name="Nath O."/>
            <person name="Fletcher S.J."/>
            <person name="Hayward A."/>
            <person name="Shaw L.M."/>
            <person name="Masouleh A.K."/>
            <person name="Furtado A."/>
            <person name="Henry R.J."/>
            <person name="Mitter N."/>
        </authorList>
    </citation>
    <scope>NUCLEOTIDE SEQUENCE [LARGE SCALE GENOMIC DNA]</scope>
    <source>
        <strain evidence="2">cv. Hass</strain>
    </source>
</reference>
<proteinExistence type="predicted"/>
<keyword evidence="2" id="KW-1185">Reference proteome</keyword>
<organism evidence="1 2">
    <name type="scientific">Persea americana</name>
    <name type="common">Avocado</name>
    <dbReference type="NCBI Taxonomy" id="3435"/>
    <lineage>
        <taxon>Eukaryota</taxon>
        <taxon>Viridiplantae</taxon>
        <taxon>Streptophyta</taxon>
        <taxon>Embryophyta</taxon>
        <taxon>Tracheophyta</taxon>
        <taxon>Spermatophyta</taxon>
        <taxon>Magnoliopsida</taxon>
        <taxon>Magnoliidae</taxon>
        <taxon>Laurales</taxon>
        <taxon>Lauraceae</taxon>
        <taxon>Persea</taxon>
    </lineage>
</organism>
<comment type="caution">
    <text evidence="1">The sequence shown here is derived from an EMBL/GenBank/DDBJ whole genome shotgun (WGS) entry which is preliminary data.</text>
</comment>
<gene>
    <name evidence="1" type="ORF">MRB53_018570</name>
</gene>
<evidence type="ECO:0000313" key="2">
    <source>
        <dbReference type="Proteomes" id="UP001234297"/>
    </source>
</evidence>
<sequence>MSFSSSSAATTKCRSVDGSDSGPLRRPLPLPISELRWLRARRRPRRPVLKLHERRHSMRKVEINLGLTSLRGGVLLPRSSAIASPVTPLGLDPLFSGQFSASGSDSPVSSPAVAEEEKAIALTACG</sequence>
<dbReference type="Proteomes" id="UP001234297">
    <property type="component" value="Chromosome 5"/>
</dbReference>
<protein>
    <submittedName>
        <fullName evidence="1">Uncharacterized protein</fullName>
    </submittedName>
</protein>
<evidence type="ECO:0000313" key="1">
    <source>
        <dbReference type="EMBL" id="KAJ8641876.1"/>
    </source>
</evidence>